<keyword evidence="5 7" id="KW-0057">Aromatic amino acid biosynthesis</keyword>
<comment type="caution">
    <text evidence="11">The sequence shown here is derived from an EMBL/GenBank/DDBJ whole genome shotgun (WGS) entry which is preliminary data.</text>
</comment>
<dbReference type="PANTHER" id="PTHR21090:SF5">
    <property type="entry name" value="PENTAFUNCTIONAL AROM POLYPEPTIDE"/>
    <property type="match status" value="1"/>
</dbReference>
<comment type="similarity">
    <text evidence="2 7">Belongs to the EPSP synthase family.</text>
</comment>
<feature type="domain" description="Enolpyruvate transferase" evidence="8">
    <location>
        <begin position="8"/>
        <end position="409"/>
    </location>
</feature>
<feature type="binding site" evidence="7">
    <location>
        <position position="374"/>
    </location>
    <ligand>
        <name>phosphoenolpyruvate</name>
        <dbReference type="ChEBI" id="CHEBI:58702"/>
    </ligand>
</feature>
<feature type="binding site" evidence="7">
    <location>
        <position position="20"/>
    </location>
    <ligand>
        <name>phosphoenolpyruvate</name>
        <dbReference type="ChEBI" id="CHEBI:58702"/>
    </ligand>
</feature>
<feature type="binding site" evidence="7">
    <location>
        <position position="117"/>
    </location>
    <ligand>
        <name>phosphoenolpyruvate</name>
        <dbReference type="ChEBI" id="CHEBI:58702"/>
    </ligand>
</feature>
<dbReference type="GO" id="GO:0003866">
    <property type="term" value="F:3-phosphoshikimate 1-carboxyvinyltransferase activity"/>
    <property type="evidence" value="ECO:0007669"/>
    <property type="project" value="UniProtKB-UniRule"/>
</dbReference>
<dbReference type="Gene3D" id="3.65.10.10">
    <property type="entry name" value="Enolpyruvate transferase domain"/>
    <property type="match status" value="2"/>
</dbReference>
<dbReference type="PIRSF" id="PIRSF000505">
    <property type="entry name" value="EPSPS"/>
    <property type="match status" value="1"/>
</dbReference>
<dbReference type="CDD" id="cd01556">
    <property type="entry name" value="EPSP_synthase"/>
    <property type="match status" value="1"/>
</dbReference>
<feature type="binding site" evidence="7">
    <location>
        <position position="328"/>
    </location>
    <ligand>
        <name>3-phosphoshikimate</name>
        <dbReference type="ChEBI" id="CHEBI:145989"/>
    </ligand>
</feature>
<reference evidence="12" key="1">
    <citation type="submission" date="2017-04" db="EMBL/GenBank/DDBJ databases">
        <title>Function of individual gut microbiota members based on whole genome sequencing of pure cultures obtained from chicken caecum.</title>
        <authorList>
            <person name="Medvecky M."/>
            <person name="Cejkova D."/>
            <person name="Polansky O."/>
            <person name="Karasova D."/>
            <person name="Kubasova T."/>
            <person name="Cizek A."/>
            <person name="Rychlik I."/>
        </authorList>
    </citation>
    <scope>NUCLEOTIDE SEQUENCE [LARGE SCALE GENOMIC DNA]</scope>
    <source>
        <strain evidence="12">An90</strain>
    </source>
</reference>
<comment type="function">
    <text evidence="7">Catalyzes the transfer of the enolpyruvyl moiety of phosphoenolpyruvate (PEP) to the 5-hydroxyl of shikimate-3-phosphate (S3P) to produce enolpyruvyl shikimate-3-phosphate and inorganic phosphate.</text>
</comment>
<keyword evidence="7" id="KW-0963">Cytoplasm</keyword>
<feature type="binding site" evidence="7">
    <location>
        <position position="188"/>
    </location>
    <ligand>
        <name>3-phosphoshikimate</name>
        <dbReference type="ChEBI" id="CHEBI:145989"/>
    </ligand>
</feature>
<keyword evidence="3 7" id="KW-0028">Amino-acid biosynthesis</keyword>
<organism evidence="11 12">
    <name type="scientific">Alistipes onderdonkii</name>
    <dbReference type="NCBI Taxonomy" id="328813"/>
    <lineage>
        <taxon>Bacteria</taxon>
        <taxon>Pseudomonadati</taxon>
        <taxon>Bacteroidota</taxon>
        <taxon>Bacteroidia</taxon>
        <taxon>Bacteroidales</taxon>
        <taxon>Rikenellaceae</taxon>
        <taxon>Alistipes</taxon>
    </lineage>
</organism>
<dbReference type="InterPro" id="IPR036968">
    <property type="entry name" value="Enolpyruvate_Tfrase_sf"/>
</dbReference>
<comment type="pathway">
    <text evidence="1 7">Metabolic intermediate biosynthesis; chorismate biosynthesis; chorismate from D-erythrose 4-phosphate and phosphoenolpyruvate: step 6/7.</text>
</comment>
<evidence type="ECO:0000256" key="3">
    <source>
        <dbReference type="ARBA" id="ARBA00022605"/>
    </source>
</evidence>
<evidence type="ECO:0000256" key="2">
    <source>
        <dbReference type="ARBA" id="ARBA00009948"/>
    </source>
</evidence>
<evidence type="ECO:0000259" key="8">
    <source>
        <dbReference type="Pfam" id="PF00275"/>
    </source>
</evidence>
<evidence type="ECO:0000313" key="9">
    <source>
        <dbReference type="EMBL" id="KAA2376289.1"/>
    </source>
</evidence>
<dbReference type="GO" id="GO:0009073">
    <property type="term" value="P:aromatic amino acid family biosynthetic process"/>
    <property type="evidence" value="ECO:0007669"/>
    <property type="project" value="UniProtKB-KW"/>
</dbReference>
<dbReference type="OrthoDB" id="9809920at2"/>
<gene>
    <name evidence="7 9" type="primary">aroA</name>
    <name evidence="11" type="ORF">B5G41_04125</name>
    <name evidence="10" type="ORF">F2S36_11360</name>
    <name evidence="9" type="ORF">F2Y10_13305</name>
</gene>
<comment type="catalytic activity">
    <reaction evidence="6">
        <text>3-phosphoshikimate + phosphoenolpyruvate = 5-O-(1-carboxyvinyl)-3-phosphoshikimate + phosphate</text>
        <dbReference type="Rhea" id="RHEA:21256"/>
        <dbReference type="ChEBI" id="CHEBI:43474"/>
        <dbReference type="ChEBI" id="CHEBI:57701"/>
        <dbReference type="ChEBI" id="CHEBI:58702"/>
        <dbReference type="ChEBI" id="CHEBI:145989"/>
        <dbReference type="EC" id="2.5.1.19"/>
    </reaction>
    <physiologicalReaction direction="left-to-right" evidence="6">
        <dbReference type="Rhea" id="RHEA:21257"/>
    </physiologicalReaction>
</comment>
<feature type="binding site" evidence="7">
    <location>
        <position position="332"/>
    </location>
    <ligand>
        <name>phosphoenolpyruvate</name>
        <dbReference type="ChEBI" id="CHEBI:58702"/>
    </ligand>
</feature>
<feature type="binding site" evidence="7">
    <location>
        <position position="301"/>
    </location>
    <ligand>
        <name>3-phosphoshikimate</name>
        <dbReference type="ChEBI" id="CHEBI:145989"/>
    </ligand>
</feature>
<dbReference type="Proteomes" id="UP000195772">
    <property type="component" value="Unassembled WGS sequence"/>
</dbReference>
<dbReference type="GO" id="GO:0008652">
    <property type="term" value="P:amino acid biosynthetic process"/>
    <property type="evidence" value="ECO:0007669"/>
    <property type="project" value="UniProtKB-KW"/>
</dbReference>
<evidence type="ECO:0000313" key="14">
    <source>
        <dbReference type="Proteomes" id="UP000323119"/>
    </source>
</evidence>
<reference evidence="11" key="2">
    <citation type="journal article" date="2018" name="BMC Genomics">
        <title>Whole genome sequencing and function prediction of 133 gut anaerobes isolated from chicken caecum in pure cultures.</title>
        <authorList>
            <person name="Medvecky M."/>
            <person name="Cejkova D."/>
            <person name="Polansky O."/>
            <person name="Karasova D."/>
            <person name="Kubasova T."/>
            <person name="Cizek A."/>
            <person name="Rychlik I."/>
        </authorList>
    </citation>
    <scope>NUCLEOTIDE SEQUENCE</scope>
    <source>
        <strain evidence="11">An90</strain>
    </source>
</reference>
<feature type="binding site" evidence="7">
    <location>
        <position position="21"/>
    </location>
    <ligand>
        <name>3-phosphoshikimate</name>
        <dbReference type="ChEBI" id="CHEBI:145989"/>
    </ligand>
</feature>
<dbReference type="NCBIfam" id="TIGR01356">
    <property type="entry name" value="aroA"/>
    <property type="match status" value="1"/>
</dbReference>
<dbReference type="InterPro" id="IPR013792">
    <property type="entry name" value="RNA3'P_cycl/enolpyr_Trfase_a/b"/>
</dbReference>
<dbReference type="GO" id="GO:0009423">
    <property type="term" value="P:chorismate biosynthetic process"/>
    <property type="evidence" value="ECO:0007669"/>
    <property type="project" value="UniProtKB-UniRule"/>
</dbReference>
<feature type="active site" description="Proton acceptor" evidence="7">
    <location>
        <position position="301"/>
    </location>
</feature>
<dbReference type="Proteomes" id="UP000323119">
    <property type="component" value="Unassembled WGS sequence"/>
</dbReference>
<proteinExistence type="inferred from homology"/>
<sequence length="414" mass="44816">MDKTVPLGRVKGTLTPPCSKSYAQRALAASLLCGETSVLRNLEFCDDTRSALRCIETLGARVKHVDASTLSIEGGLHPRGKVLHVGESGLATRLFTPIASLCGMPVTIEGQGTLLRRPMHMMIDPLRRLGVRVRDNDGYLPFEVRGPIRGGEIDVDGSVSSQFITGLLLALPLSQHDTTLHVRSAVSTPYLDMTVDTAARFGVEICHNDYKEFYIEGGQRYRPAFFSIEGDWSAAAMLLVAGAVAGEVTVKNVSMLSKQADTAICTALVRAGAAVINDEDSVTASHRPLRAFEFDATHCPDLFPALAALAAAAQGESVIRGTSRLEHKECNRADAIREEYAKAGIEVDTSQEDIMRIRGGRIRQARVQSHGDHRMAMSMAVAGLLCDGEMTIEGAECVAKSYPGFFEDLEKIRI</sequence>
<feature type="binding site" evidence="7">
    <location>
        <position position="400"/>
    </location>
    <ligand>
        <name>phosphoenolpyruvate</name>
        <dbReference type="ChEBI" id="CHEBI:58702"/>
    </ligand>
</feature>
<keyword evidence="4 7" id="KW-0808">Transferase</keyword>
<feature type="binding site" evidence="7">
    <location>
        <position position="20"/>
    </location>
    <ligand>
        <name>3-phosphoshikimate</name>
        <dbReference type="ChEBI" id="CHEBI:145989"/>
    </ligand>
</feature>
<dbReference type="RefSeq" id="WP_018694966.1">
    <property type="nucleotide sequence ID" value="NZ_AP025562.1"/>
</dbReference>
<evidence type="ECO:0000313" key="10">
    <source>
        <dbReference type="EMBL" id="KAA2559050.1"/>
    </source>
</evidence>
<dbReference type="eggNOG" id="COG0128">
    <property type="taxonomic scope" value="Bacteria"/>
</dbReference>
<dbReference type="EMBL" id="VVUY01000009">
    <property type="protein sequence ID" value="KAA2559050.1"/>
    <property type="molecule type" value="Genomic_DNA"/>
</dbReference>
<feature type="binding site" evidence="7">
    <location>
        <position position="160"/>
    </location>
    <ligand>
        <name>3-phosphoshikimate</name>
        <dbReference type="ChEBI" id="CHEBI:145989"/>
    </ligand>
</feature>
<feature type="binding site" evidence="7">
    <location>
        <position position="89"/>
    </location>
    <ligand>
        <name>phosphoenolpyruvate</name>
        <dbReference type="ChEBI" id="CHEBI:58702"/>
    </ligand>
</feature>
<comment type="subcellular location">
    <subcellularLocation>
        <location evidence="7">Cytoplasm</location>
    </subcellularLocation>
</comment>
<evidence type="ECO:0000256" key="7">
    <source>
        <dbReference type="HAMAP-Rule" id="MF_00210"/>
    </source>
</evidence>
<evidence type="ECO:0000313" key="13">
    <source>
        <dbReference type="Proteomes" id="UP000322940"/>
    </source>
</evidence>
<dbReference type="Proteomes" id="UP000322940">
    <property type="component" value="Unassembled WGS sequence"/>
</dbReference>
<name>A0A1Y3QXU6_9BACT</name>
<feature type="binding site" evidence="7">
    <location>
        <position position="162"/>
    </location>
    <ligand>
        <name>3-phosphoshikimate</name>
        <dbReference type="ChEBI" id="CHEBI:145989"/>
    </ligand>
</feature>
<dbReference type="PANTHER" id="PTHR21090">
    <property type="entry name" value="AROM/DEHYDROQUINATE SYNTHASE"/>
    <property type="match status" value="1"/>
</dbReference>
<evidence type="ECO:0000256" key="1">
    <source>
        <dbReference type="ARBA" id="ARBA00004811"/>
    </source>
</evidence>
<evidence type="ECO:0000313" key="12">
    <source>
        <dbReference type="Proteomes" id="UP000195772"/>
    </source>
</evidence>
<dbReference type="Pfam" id="PF00275">
    <property type="entry name" value="EPSP_synthase"/>
    <property type="match status" value="1"/>
</dbReference>
<feature type="binding site" evidence="7">
    <location>
        <position position="25"/>
    </location>
    <ligand>
        <name>3-phosphoshikimate</name>
        <dbReference type="ChEBI" id="CHEBI:145989"/>
    </ligand>
</feature>
<dbReference type="GO" id="GO:0005737">
    <property type="term" value="C:cytoplasm"/>
    <property type="evidence" value="ECO:0007669"/>
    <property type="project" value="UniProtKB-SubCell"/>
</dbReference>
<evidence type="ECO:0000256" key="5">
    <source>
        <dbReference type="ARBA" id="ARBA00023141"/>
    </source>
</evidence>
<dbReference type="InterPro" id="IPR006264">
    <property type="entry name" value="EPSP_synthase"/>
</dbReference>
<dbReference type="AlphaFoldDB" id="A0A1Y3QXU6"/>
<evidence type="ECO:0000256" key="4">
    <source>
        <dbReference type="ARBA" id="ARBA00022679"/>
    </source>
</evidence>
<dbReference type="HAMAP" id="MF_00210">
    <property type="entry name" value="EPSP_synth"/>
    <property type="match status" value="1"/>
</dbReference>
<protein>
    <recommendedName>
        <fullName evidence="7">3-phosphoshikimate 1-carboxyvinyltransferase</fullName>
        <ecNumber evidence="7">2.5.1.19</ecNumber>
    </recommendedName>
    <alternativeName>
        <fullName evidence="7">5-enolpyruvylshikimate-3-phosphate synthase</fullName>
        <shortName evidence="7">EPSP synthase</shortName>
        <shortName evidence="7">EPSPS</shortName>
    </alternativeName>
</protein>
<dbReference type="EMBL" id="VVXH01000016">
    <property type="protein sequence ID" value="KAA2376289.1"/>
    <property type="molecule type" value="Genomic_DNA"/>
</dbReference>
<dbReference type="EC" id="2.5.1.19" evidence="7"/>
<comment type="subunit">
    <text evidence="7">Monomer.</text>
</comment>
<dbReference type="UniPathway" id="UPA00053">
    <property type="reaction ID" value="UER00089"/>
</dbReference>
<evidence type="ECO:0000256" key="6">
    <source>
        <dbReference type="ARBA" id="ARBA00044633"/>
    </source>
</evidence>
<accession>A0A1Y3QXU6</accession>
<comment type="caution">
    <text evidence="7">Lacks conserved residue(s) required for the propagation of feature annotation.</text>
</comment>
<evidence type="ECO:0000313" key="11">
    <source>
        <dbReference type="EMBL" id="OUN04503.1"/>
    </source>
</evidence>
<dbReference type="InterPro" id="IPR001986">
    <property type="entry name" value="Enolpyruvate_Tfrase_dom"/>
</dbReference>
<dbReference type="EMBL" id="NFHB01000002">
    <property type="protein sequence ID" value="OUN04503.1"/>
    <property type="molecule type" value="Genomic_DNA"/>
</dbReference>
<dbReference type="SUPFAM" id="SSF55205">
    <property type="entry name" value="EPT/RTPC-like"/>
    <property type="match status" value="1"/>
</dbReference>
<feature type="binding site" evidence="7">
    <location>
        <position position="161"/>
    </location>
    <ligand>
        <name>3-phosphoshikimate</name>
        <dbReference type="ChEBI" id="CHEBI:145989"/>
    </ligand>
</feature>
<feature type="binding site" evidence="7">
    <location>
        <position position="162"/>
    </location>
    <ligand>
        <name>phosphoenolpyruvate</name>
        <dbReference type="ChEBI" id="CHEBI:58702"/>
    </ligand>
</feature>
<reference evidence="13 14" key="3">
    <citation type="journal article" date="2019" name="Nat. Med.">
        <title>A library of human gut bacterial isolates paired with longitudinal multiomics data enables mechanistic microbiome research.</title>
        <authorList>
            <person name="Poyet M."/>
            <person name="Groussin M."/>
            <person name="Gibbons S.M."/>
            <person name="Avila-Pacheco J."/>
            <person name="Jiang X."/>
            <person name="Kearney S.M."/>
            <person name="Perrotta A.R."/>
            <person name="Berdy B."/>
            <person name="Zhao S."/>
            <person name="Lieberman T.D."/>
            <person name="Swanson P.K."/>
            <person name="Smith M."/>
            <person name="Roesemann S."/>
            <person name="Alexander J.E."/>
            <person name="Rich S.A."/>
            <person name="Livny J."/>
            <person name="Vlamakis H."/>
            <person name="Clish C."/>
            <person name="Bullock K."/>
            <person name="Deik A."/>
            <person name="Scott J."/>
            <person name="Pierce K.A."/>
            <person name="Xavier R.J."/>
            <person name="Alm E.J."/>
        </authorList>
    </citation>
    <scope>NUCLEOTIDE SEQUENCE [LARGE SCALE GENOMIC DNA]</scope>
    <source>
        <strain evidence="10 14">BIOML-A204</strain>
        <strain evidence="9 13">BIOML-A266</strain>
    </source>
</reference>